<protein>
    <submittedName>
        <fullName evidence="2">Uncharacterized protein</fullName>
    </submittedName>
</protein>
<name>A0A401UWT7_9CELL</name>
<feature type="region of interest" description="Disordered" evidence="1">
    <location>
        <begin position="1"/>
        <end position="61"/>
    </location>
</feature>
<accession>A0A401UWT7</accession>
<gene>
    <name evidence="2" type="ORF">CTKZ_06440</name>
</gene>
<dbReference type="Proteomes" id="UP000288246">
    <property type="component" value="Unassembled WGS sequence"/>
</dbReference>
<sequence>MSDTPGFTNHPDERPGRRTGRPRHDRAPAGTRPRNPVPPTAPAREVASRPQGTRPLGPAPS</sequence>
<organism evidence="2 3">
    <name type="scientific">Cellulomonas algicola</name>
    <dbReference type="NCBI Taxonomy" id="2071633"/>
    <lineage>
        <taxon>Bacteria</taxon>
        <taxon>Bacillati</taxon>
        <taxon>Actinomycetota</taxon>
        <taxon>Actinomycetes</taxon>
        <taxon>Micrococcales</taxon>
        <taxon>Cellulomonadaceae</taxon>
        <taxon>Cellulomonas</taxon>
    </lineage>
</organism>
<reference evidence="2 3" key="1">
    <citation type="submission" date="2018-11" db="EMBL/GenBank/DDBJ databases">
        <title>Draft genome sequence of Cellulomonas takizawaensis strain TKZ-21.</title>
        <authorList>
            <person name="Yamamura H."/>
            <person name="Hayashi T."/>
            <person name="Hamada M."/>
            <person name="Serisawa Y."/>
            <person name="Matsuyama K."/>
            <person name="Nakagawa Y."/>
            <person name="Otoguro M."/>
            <person name="Yanagida F."/>
            <person name="Hayakawa M."/>
        </authorList>
    </citation>
    <scope>NUCLEOTIDE SEQUENCE [LARGE SCALE GENOMIC DNA]</scope>
    <source>
        <strain evidence="2 3">TKZ-21</strain>
    </source>
</reference>
<proteinExistence type="predicted"/>
<evidence type="ECO:0000313" key="2">
    <source>
        <dbReference type="EMBL" id="GCD19082.1"/>
    </source>
</evidence>
<evidence type="ECO:0000313" key="3">
    <source>
        <dbReference type="Proteomes" id="UP000288246"/>
    </source>
</evidence>
<dbReference type="EMBL" id="BHYL01000049">
    <property type="protein sequence ID" value="GCD19082.1"/>
    <property type="molecule type" value="Genomic_DNA"/>
</dbReference>
<evidence type="ECO:0000256" key="1">
    <source>
        <dbReference type="SAM" id="MobiDB-lite"/>
    </source>
</evidence>
<dbReference type="AlphaFoldDB" id="A0A401UWT7"/>
<comment type="caution">
    <text evidence="2">The sequence shown here is derived from an EMBL/GenBank/DDBJ whole genome shotgun (WGS) entry which is preliminary data.</text>
</comment>
<keyword evidence="3" id="KW-1185">Reference proteome</keyword>